<dbReference type="InterPro" id="IPR011004">
    <property type="entry name" value="Trimer_LpxA-like_sf"/>
</dbReference>
<dbReference type="EMBL" id="MSLT01000012">
    <property type="protein sequence ID" value="OUD14400.1"/>
    <property type="molecule type" value="Genomic_DNA"/>
</dbReference>
<evidence type="ECO:0000313" key="2">
    <source>
        <dbReference type="EMBL" id="OUD14400.1"/>
    </source>
</evidence>
<feature type="region of interest" description="Disordered" evidence="1">
    <location>
        <begin position="354"/>
        <end position="409"/>
    </location>
</feature>
<feature type="compositionally biased region" description="Pro residues" evidence="1">
    <location>
        <begin position="380"/>
        <end position="405"/>
    </location>
</feature>
<dbReference type="SUPFAM" id="SSF51161">
    <property type="entry name" value="Trimeric LpxA-like enzymes"/>
    <property type="match status" value="1"/>
</dbReference>
<accession>A0A251X8Z2</accession>
<organism evidence="2 3">
    <name type="scientific">Thioflexithrix psekupsensis</name>
    <dbReference type="NCBI Taxonomy" id="1570016"/>
    <lineage>
        <taxon>Bacteria</taxon>
        <taxon>Pseudomonadati</taxon>
        <taxon>Pseudomonadota</taxon>
        <taxon>Gammaproteobacteria</taxon>
        <taxon>Thiotrichales</taxon>
        <taxon>Thioflexithrix</taxon>
    </lineage>
</organism>
<name>A0A251X8Z2_9GAMM</name>
<evidence type="ECO:0000256" key="1">
    <source>
        <dbReference type="SAM" id="MobiDB-lite"/>
    </source>
</evidence>
<dbReference type="AlphaFoldDB" id="A0A251X8Z2"/>
<sequence length="968" mass="106880">MPLSSEGRDDPEWQERFTNTMLNGLLASVTPMITEVVPNQIAQGQSIKITLLAPKAKFTADSQIEFNHSDIKINEKRLLSETQLEANVTVNASTPLDFYDITVITGEQRIQGYGILQVVTPSIKATISSVSPAKVPRNNEVHVQIDGENTHFNQNTTIQFGTENLKGEFTVNPHISVSYLKVLSPNSLQAILKIGEQSWLGYHNIRVTTSDEVVRSRQISLFQIVAEGSMDVPPPIIPPIIPPGDPENPLPPEPLPEPLPVSPTITIILDGQKTPQIGQTISLKLALEHAQFDEQSKIYFTPDQDIQIVSKKHVNDHLIELTLAIGETATVGNYTITVETQGKTVVLKDGFTVTAAGTPSEPGIDPPSEEPPVKEEPVTPVIPEPPTPILPDDPPPITPPPPPPENHSLSIIIDGQGSVSLTDIAGINNCAQELCQFDYPENTAITLLPQSGSDSEFKQFSDNCLQGQVLLQQDTVCRVTFKAIEKSQELPICPETGLIRTSCQANNQPIYDITIEKGVTVSRAILNGFIDNKGWIIHSKIAEMTEVNQGYLSGTITNLGTIRDSYFVGLYLFGGELAGTVINNSKLPSSAFIDVKLAANAVIKGGRLSGYVIGKKNQPARLESLLISNNAYLENVIITKSVKLGDNVTIGEGVLFEPDVVIEKSVVFANEVMPLNYANIDSLPKNTELSPLVNETFTFPCALDRQLNYQQVDLNRRLITTAPTLLESLNQISELKQNHWQLQQENDGSIYFNDGSSRWLLNIYSLRVNREQSNRAFFSREHVEFITPEGLHFKARRYFAAPCTLQQIVTEAEVATELNFNDSGLIQIDLTNGTWLQAQVDWTIKPAPKGQNEGLYVTYSPYVSGLPVAHLIYPDQDNKLWMQLLSPTLADSSLFYAQIGQAITMDELGFIRFSFNGQLYQGVLDYSIKSSRPISQLRIDTINDVNLDGKADFLIYYPNGMQQVLFGR</sequence>
<protein>
    <submittedName>
        <fullName evidence="2">Uncharacterized protein</fullName>
    </submittedName>
</protein>
<comment type="caution">
    <text evidence="2">The sequence shown here is derived from an EMBL/GenBank/DDBJ whole genome shotgun (WGS) entry which is preliminary data.</text>
</comment>
<gene>
    <name evidence="2" type="ORF">TPSD3_08810</name>
</gene>
<proteinExistence type="predicted"/>
<evidence type="ECO:0000313" key="3">
    <source>
        <dbReference type="Proteomes" id="UP000194798"/>
    </source>
</evidence>
<keyword evidence="3" id="KW-1185">Reference proteome</keyword>
<dbReference type="Gene3D" id="2.160.10.10">
    <property type="entry name" value="Hexapeptide repeat proteins"/>
    <property type="match status" value="1"/>
</dbReference>
<reference evidence="2 3" key="1">
    <citation type="submission" date="2016-12" db="EMBL/GenBank/DDBJ databases">
        <title>Thioflexothrix psekupsii D3 genome sequencing and assembly.</title>
        <authorList>
            <person name="Fomenkov A."/>
            <person name="Vincze T."/>
            <person name="Grabovich M."/>
            <person name="Anton B.P."/>
            <person name="Dubinina G."/>
            <person name="Orlova M."/>
            <person name="Belousova E."/>
            <person name="Roberts R.J."/>
        </authorList>
    </citation>
    <scope>NUCLEOTIDE SEQUENCE [LARGE SCALE GENOMIC DNA]</scope>
    <source>
        <strain evidence="2">D3</strain>
    </source>
</reference>
<dbReference type="Proteomes" id="UP000194798">
    <property type="component" value="Unassembled WGS sequence"/>
</dbReference>